<dbReference type="Gene3D" id="3.40.50.620">
    <property type="entry name" value="HUPs"/>
    <property type="match status" value="2"/>
</dbReference>
<dbReference type="SUPFAM" id="SSF52374">
    <property type="entry name" value="Nucleotidylyl transferase"/>
    <property type="match status" value="1"/>
</dbReference>
<comment type="cofactor">
    <cofactor evidence="1">
        <name>Zn(2+)</name>
        <dbReference type="ChEBI" id="CHEBI:29105"/>
    </cofactor>
</comment>
<dbReference type="PANTHER" id="PTHR10890">
    <property type="entry name" value="CYSTEINYL-TRNA SYNTHETASE"/>
    <property type="match status" value="1"/>
</dbReference>
<comment type="subunit">
    <text evidence="2">Monomer.</text>
</comment>
<dbReference type="InterPro" id="IPR032678">
    <property type="entry name" value="tRNA-synt_1_cat_dom"/>
</dbReference>
<evidence type="ECO:0000256" key="1">
    <source>
        <dbReference type="ARBA" id="ARBA00001947"/>
    </source>
</evidence>
<evidence type="ECO:0000313" key="10">
    <source>
        <dbReference type="EMBL" id="MFI7444279.1"/>
    </source>
</evidence>
<evidence type="ECO:0000256" key="2">
    <source>
        <dbReference type="ARBA" id="ARBA00011245"/>
    </source>
</evidence>
<feature type="domain" description="tRNA synthetases class I catalytic" evidence="9">
    <location>
        <begin position="200"/>
        <end position="249"/>
    </location>
</feature>
<evidence type="ECO:0000256" key="8">
    <source>
        <dbReference type="SAM" id="MobiDB-lite"/>
    </source>
</evidence>
<dbReference type="EMBL" id="JBITMB010000008">
    <property type="protein sequence ID" value="MFI7444279.1"/>
    <property type="molecule type" value="Genomic_DNA"/>
</dbReference>
<dbReference type="Pfam" id="PF01406">
    <property type="entry name" value="tRNA-synt_1e"/>
    <property type="match status" value="1"/>
</dbReference>
<dbReference type="InterPro" id="IPR009080">
    <property type="entry name" value="tRNAsynth_Ia_anticodon-bd"/>
</dbReference>
<dbReference type="InterPro" id="IPR014729">
    <property type="entry name" value="Rossmann-like_a/b/a_fold"/>
</dbReference>
<comment type="caution">
    <text evidence="10">The sequence shown here is derived from an EMBL/GenBank/DDBJ whole genome shotgun (WGS) entry which is preliminary data.</text>
</comment>
<organism evidence="10 11">
    <name type="scientific">Nonomuraea indica</name>
    <dbReference type="NCBI Taxonomy" id="1581193"/>
    <lineage>
        <taxon>Bacteria</taxon>
        <taxon>Bacillati</taxon>
        <taxon>Actinomycetota</taxon>
        <taxon>Actinomycetes</taxon>
        <taxon>Streptosporangiales</taxon>
        <taxon>Streptosporangiaceae</taxon>
        <taxon>Nonomuraea</taxon>
    </lineage>
</organism>
<dbReference type="PANTHER" id="PTHR10890:SF3">
    <property type="entry name" value="CYSTEINE--TRNA LIGASE, CYTOPLASMIC"/>
    <property type="match status" value="1"/>
</dbReference>
<feature type="compositionally biased region" description="Low complexity" evidence="8">
    <location>
        <begin position="138"/>
        <end position="170"/>
    </location>
</feature>
<feature type="compositionally biased region" description="Gly residues" evidence="8">
    <location>
        <begin position="186"/>
        <end position="196"/>
    </location>
</feature>
<keyword evidence="3 10" id="KW-0436">Ligase</keyword>
<evidence type="ECO:0000256" key="3">
    <source>
        <dbReference type="ARBA" id="ARBA00022598"/>
    </source>
</evidence>
<dbReference type="Proteomes" id="UP001612928">
    <property type="component" value="Unassembled WGS sequence"/>
</dbReference>
<reference evidence="10 11" key="1">
    <citation type="submission" date="2024-10" db="EMBL/GenBank/DDBJ databases">
        <title>The Natural Products Discovery Center: Release of the First 8490 Sequenced Strains for Exploring Actinobacteria Biosynthetic Diversity.</title>
        <authorList>
            <person name="Kalkreuter E."/>
            <person name="Kautsar S.A."/>
            <person name="Yang D."/>
            <person name="Bader C.D."/>
            <person name="Teijaro C.N."/>
            <person name="Fluegel L."/>
            <person name="Davis C.M."/>
            <person name="Simpson J.R."/>
            <person name="Lauterbach L."/>
            <person name="Steele A.D."/>
            <person name="Gui C."/>
            <person name="Meng S."/>
            <person name="Li G."/>
            <person name="Viehrig K."/>
            <person name="Ye F."/>
            <person name="Su P."/>
            <person name="Kiefer A.F."/>
            <person name="Nichols A."/>
            <person name="Cepeda A.J."/>
            <person name="Yan W."/>
            <person name="Fan B."/>
            <person name="Jiang Y."/>
            <person name="Adhikari A."/>
            <person name="Zheng C.-J."/>
            <person name="Schuster L."/>
            <person name="Cowan T.M."/>
            <person name="Smanski M.J."/>
            <person name="Chevrette M.G."/>
            <person name="De Carvalho L.P.S."/>
            <person name="Shen B."/>
        </authorList>
    </citation>
    <scope>NUCLEOTIDE SEQUENCE [LARGE SCALE GENOMIC DNA]</scope>
    <source>
        <strain evidence="10 11">NPDC049503</strain>
    </source>
</reference>
<feature type="region of interest" description="Disordered" evidence="8">
    <location>
        <begin position="122"/>
        <end position="196"/>
    </location>
</feature>
<keyword evidence="11" id="KW-1185">Reference proteome</keyword>
<evidence type="ECO:0000256" key="4">
    <source>
        <dbReference type="ARBA" id="ARBA00022723"/>
    </source>
</evidence>
<dbReference type="GO" id="GO:0016874">
    <property type="term" value="F:ligase activity"/>
    <property type="evidence" value="ECO:0007669"/>
    <property type="project" value="UniProtKB-KW"/>
</dbReference>
<proteinExistence type="predicted"/>
<dbReference type="RefSeq" id="WP_397024528.1">
    <property type="nucleotide sequence ID" value="NZ_JBITMB010000008.1"/>
</dbReference>
<accession>A0ABW8ABX9</accession>
<evidence type="ECO:0000256" key="5">
    <source>
        <dbReference type="ARBA" id="ARBA00022741"/>
    </source>
</evidence>
<name>A0ABW8ABX9_9ACTN</name>
<evidence type="ECO:0000313" key="11">
    <source>
        <dbReference type="Proteomes" id="UP001612928"/>
    </source>
</evidence>
<gene>
    <name evidence="10" type="ORF">ACIBP5_30270</name>
</gene>
<keyword evidence="6" id="KW-0862">Zinc</keyword>
<sequence>MLRIHDALTGRTGELAPGRAVRLHTCTPASAEPSGHLGDLRPHVLADVIRRLLESRRVRVVACRGPLPGGDAAALGAFRRVAGALNLRPPEHEPLADEAAEAAVELIAGLVERGRAHLAPDGSVRLGAPADDHPAPPGAAASPSAAASPGAAASSGAAAPSGHAAPSGGPALAGGEGRSGSIAQGGMTGAQGAPAGGGVDPVLWAVSGGEPAWDSPWGRGAPTAGVRCQAAARRSLGARVDILVAGGDAPSHGDEPLLETGHVVTGGPVRFDGPALSAEQVTEAGLDPLAVRLAYLEHHYREPVHLTWDLLRDADREVRRWRARVAGWAESPSAPLSSGYVERVEAALDDDLDTPAALRALRDLDGDDSVAAGAKFESFLHLDQVLALDLSAEIGRAPAPTL</sequence>
<keyword evidence="5" id="KW-0547">Nucleotide-binding</keyword>
<dbReference type="InterPro" id="IPR024909">
    <property type="entry name" value="Cys-tRNA/MSH_ligase"/>
</dbReference>
<dbReference type="SUPFAM" id="SSF47323">
    <property type="entry name" value="Anticodon-binding domain of a subclass of class I aminoacyl-tRNA synthetases"/>
    <property type="match status" value="1"/>
</dbReference>
<keyword evidence="4" id="KW-0479">Metal-binding</keyword>
<evidence type="ECO:0000259" key="9">
    <source>
        <dbReference type="Pfam" id="PF01406"/>
    </source>
</evidence>
<keyword evidence="7" id="KW-0067">ATP-binding</keyword>
<protein>
    <submittedName>
        <fullName evidence="10">Cysteine--tRNA ligase</fullName>
    </submittedName>
</protein>
<evidence type="ECO:0000256" key="7">
    <source>
        <dbReference type="ARBA" id="ARBA00022840"/>
    </source>
</evidence>
<evidence type="ECO:0000256" key="6">
    <source>
        <dbReference type="ARBA" id="ARBA00022833"/>
    </source>
</evidence>
<dbReference type="Gene3D" id="1.20.120.640">
    <property type="entry name" value="Anticodon-binding domain of a subclass of class I aminoacyl-tRNA synthetases"/>
    <property type="match status" value="1"/>
</dbReference>